<name>A0A9X3Z6S2_9PROT</name>
<protein>
    <submittedName>
        <fullName evidence="1">Uncharacterized protein</fullName>
    </submittedName>
</protein>
<reference evidence="1" key="2">
    <citation type="journal article" date="2023" name="Syst. Appl. Microbiol.">
        <title>Govania unica gen. nov., sp. nov., a rare biosphere bacterium that represents a novel family in the class Alphaproteobacteria.</title>
        <authorList>
            <person name="Vandamme P."/>
            <person name="Peeters C."/>
            <person name="Hettiarachchi A."/>
            <person name="Cnockaert M."/>
            <person name="Carlier A."/>
        </authorList>
    </citation>
    <scope>NUCLEOTIDE SEQUENCE</scope>
    <source>
        <strain evidence="1">LMG 31809</strain>
    </source>
</reference>
<dbReference type="RefSeq" id="WP_274943144.1">
    <property type="nucleotide sequence ID" value="NZ_JANWOI010000002.1"/>
</dbReference>
<keyword evidence="2" id="KW-1185">Reference proteome</keyword>
<sequence length="67" mass="7749">MRSLPVLDYDLDGIRRVARVLLKHVRPENRSRAYEVLDGRLGVYMVDRAMLRAEIDRYFQGGSIQAA</sequence>
<dbReference type="EMBL" id="JANWOI010000002">
    <property type="protein sequence ID" value="MDA5193441.1"/>
    <property type="molecule type" value="Genomic_DNA"/>
</dbReference>
<gene>
    <name evidence="1" type="ORF">NYP16_05670</name>
</gene>
<evidence type="ECO:0000313" key="1">
    <source>
        <dbReference type="EMBL" id="MDA5193441.1"/>
    </source>
</evidence>
<organism evidence="1 2">
    <name type="scientific">Govanella unica</name>
    <dbReference type="NCBI Taxonomy" id="2975056"/>
    <lineage>
        <taxon>Bacteria</taxon>
        <taxon>Pseudomonadati</taxon>
        <taxon>Pseudomonadota</taxon>
        <taxon>Alphaproteobacteria</taxon>
        <taxon>Emcibacterales</taxon>
        <taxon>Govanellaceae</taxon>
        <taxon>Govanella</taxon>
    </lineage>
</organism>
<proteinExistence type="predicted"/>
<comment type="caution">
    <text evidence="1">The sequence shown here is derived from an EMBL/GenBank/DDBJ whole genome shotgun (WGS) entry which is preliminary data.</text>
</comment>
<dbReference type="Proteomes" id="UP001141619">
    <property type="component" value="Unassembled WGS sequence"/>
</dbReference>
<evidence type="ECO:0000313" key="2">
    <source>
        <dbReference type="Proteomes" id="UP001141619"/>
    </source>
</evidence>
<dbReference type="AlphaFoldDB" id="A0A9X3Z6S2"/>
<reference evidence="1" key="1">
    <citation type="submission" date="2022-08" db="EMBL/GenBank/DDBJ databases">
        <authorList>
            <person name="Vandamme P."/>
            <person name="Hettiarachchi A."/>
            <person name="Peeters C."/>
            <person name="Cnockaert M."/>
            <person name="Carlier A."/>
        </authorList>
    </citation>
    <scope>NUCLEOTIDE SEQUENCE</scope>
    <source>
        <strain evidence="1">LMG 31809</strain>
    </source>
</reference>
<accession>A0A9X3Z6S2</accession>